<gene>
    <name evidence="1" type="ORF">S01H1_78102</name>
</gene>
<reference evidence="1" key="1">
    <citation type="journal article" date="2014" name="Front. Microbiol.">
        <title>High frequency of phylogenetically diverse reductive dehalogenase-homologous genes in deep subseafloor sedimentary metagenomes.</title>
        <authorList>
            <person name="Kawai M."/>
            <person name="Futagami T."/>
            <person name="Toyoda A."/>
            <person name="Takaki Y."/>
            <person name="Nishi S."/>
            <person name="Hori S."/>
            <person name="Arai W."/>
            <person name="Tsubouchi T."/>
            <person name="Morono Y."/>
            <person name="Uchiyama I."/>
            <person name="Ito T."/>
            <person name="Fujiyama A."/>
            <person name="Inagaki F."/>
            <person name="Takami H."/>
        </authorList>
    </citation>
    <scope>NUCLEOTIDE SEQUENCE</scope>
    <source>
        <strain evidence="1">Expedition CK06-06</strain>
    </source>
</reference>
<dbReference type="AlphaFoldDB" id="X0Y484"/>
<dbReference type="EMBL" id="BARS01052545">
    <property type="protein sequence ID" value="GAG43463.1"/>
    <property type="molecule type" value="Genomic_DNA"/>
</dbReference>
<evidence type="ECO:0000313" key="1">
    <source>
        <dbReference type="EMBL" id="GAG43463.1"/>
    </source>
</evidence>
<sequence length="185" mass="20869">MDIEASSSHGDFPIAIKSYKKFAGELQTHWTAQRNPIMKLRRAEQLLLLRNQLLTAFEMADTPSDGISKVYTKDKVEPDAILDLFDTIAHTSIRHALGSDRVTQTTRSADSHDDEEIYTNRKSWNPYVKKNNQKGSMYTVLDCLIDTIDVAIKVEIIDKFLTLCLPPLEGDKVTFIGSTFMLTGT</sequence>
<accession>X0Y484</accession>
<comment type="caution">
    <text evidence="1">The sequence shown here is derived from an EMBL/GenBank/DDBJ whole genome shotgun (WGS) entry which is preliminary data.</text>
</comment>
<protein>
    <submittedName>
        <fullName evidence="1">Uncharacterized protein</fullName>
    </submittedName>
</protein>
<proteinExistence type="predicted"/>
<name>X0Y484_9ZZZZ</name>
<organism evidence="1">
    <name type="scientific">marine sediment metagenome</name>
    <dbReference type="NCBI Taxonomy" id="412755"/>
    <lineage>
        <taxon>unclassified sequences</taxon>
        <taxon>metagenomes</taxon>
        <taxon>ecological metagenomes</taxon>
    </lineage>
</organism>